<dbReference type="GO" id="GO:0003700">
    <property type="term" value="F:DNA-binding transcription factor activity"/>
    <property type="evidence" value="ECO:0007669"/>
    <property type="project" value="InterPro"/>
</dbReference>
<keyword evidence="2 8" id="KW-0238">DNA-binding</keyword>
<reference evidence="8 9" key="1">
    <citation type="submission" date="2019-03" db="EMBL/GenBank/DDBJ databases">
        <title>Genomic Encyclopedia of Type Strains, Phase IV (KMG-IV): sequencing the most valuable type-strain genomes for metagenomic binning, comparative biology and taxonomic classification.</title>
        <authorList>
            <person name="Goeker M."/>
        </authorList>
    </citation>
    <scope>NUCLEOTIDE SEQUENCE [LARGE SCALE GENOMIC DNA]</scope>
    <source>
        <strain evidence="8 9">DSM 103792</strain>
    </source>
</reference>
<keyword evidence="1" id="KW-0805">Transcription regulation</keyword>
<dbReference type="PANTHER" id="PTHR46796">
    <property type="entry name" value="HTH-TYPE TRANSCRIPTIONAL ACTIVATOR RHAS-RELATED"/>
    <property type="match status" value="1"/>
</dbReference>
<feature type="transmembrane region" description="Helical" evidence="6">
    <location>
        <begin position="136"/>
        <end position="155"/>
    </location>
</feature>
<dbReference type="PANTHER" id="PTHR46796:SF6">
    <property type="entry name" value="ARAC SUBFAMILY"/>
    <property type="match status" value="1"/>
</dbReference>
<feature type="transmembrane region" description="Helical" evidence="6">
    <location>
        <begin position="271"/>
        <end position="290"/>
    </location>
</feature>
<feature type="transmembrane region" description="Helical" evidence="6">
    <location>
        <begin position="12"/>
        <end position="35"/>
    </location>
</feature>
<dbReference type="PROSITE" id="PS01124">
    <property type="entry name" value="HTH_ARAC_FAMILY_2"/>
    <property type="match status" value="1"/>
</dbReference>
<evidence type="ECO:0000256" key="1">
    <source>
        <dbReference type="ARBA" id="ARBA00023015"/>
    </source>
</evidence>
<keyword evidence="6" id="KW-0472">Membrane</keyword>
<evidence type="ECO:0000256" key="2">
    <source>
        <dbReference type="ARBA" id="ARBA00023125"/>
    </source>
</evidence>
<gene>
    <name evidence="8" type="ORF">EV696_10376</name>
</gene>
<dbReference type="InterPro" id="IPR018060">
    <property type="entry name" value="HTH_AraC"/>
</dbReference>
<sequence length="460" mass="52327">MSLAILRSRRGIVAAYLWWAVALPTVLLCFTLPWLPDGFRQAWFAGNGELMLLGLAAIAAFWRAHFLRHAILGHWWRLFALALGIWYLGSLFAFRGWFGADTLFSVLAMDISFSLYYLVVVVMLDRISGRPHRITASVALVAVMFGYIILLPAVLAPEEYDSWIPSYLFYVSLDVYIFVQISLILRAVWRTRVGLDAAALWLIFAGFLVSDVLDGLWNIGVLDVYSSDLLAVIFYLPLLPLLLILSPLWRLAWRRPKWVPQRRPMPDLGRLVLWLMPLAVHLVGYGTTILDPALRTWRDTYLVLWLLVVVVVETWQRWRLRDFSEPALTPEPPLLNIEDKPAPIADPLLDKLDEYLDQHLADPALSLDVIGNKLALSPRQIQRRLKAATGLSPSQYLLDKRLSKAAELLIEGNKSTYVAHATGFSQQSHFTRRFKERYGVTPGQYASTAKSNAEWQKFPA</sequence>
<dbReference type="Gene3D" id="1.10.10.60">
    <property type="entry name" value="Homeodomain-like"/>
    <property type="match status" value="1"/>
</dbReference>
<evidence type="ECO:0000259" key="7">
    <source>
        <dbReference type="PROSITE" id="PS01124"/>
    </source>
</evidence>
<evidence type="ECO:0000256" key="6">
    <source>
        <dbReference type="SAM" id="Phobius"/>
    </source>
</evidence>
<dbReference type="EMBL" id="SNYM01000003">
    <property type="protein sequence ID" value="TDQ49708.1"/>
    <property type="molecule type" value="Genomic_DNA"/>
</dbReference>
<dbReference type="SMART" id="SM00342">
    <property type="entry name" value="HTH_ARAC"/>
    <property type="match status" value="1"/>
</dbReference>
<comment type="caution">
    <text evidence="8">The sequence shown here is derived from an EMBL/GenBank/DDBJ whole genome shotgun (WGS) entry which is preliminary data.</text>
</comment>
<dbReference type="GO" id="GO:0043565">
    <property type="term" value="F:sequence-specific DNA binding"/>
    <property type="evidence" value="ECO:0007669"/>
    <property type="project" value="InterPro"/>
</dbReference>
<organism evidence="8 9">
    <name type="scientific">Permianibacter aggregans</name>
    <dbReference type="NCBI Taxonomy" id="1510150"/>
    <lineage>
        <taxon>Bacteria</taxon>
        <taxon>Pseudomonadati</taxon>
        <taxon>Pseudomonadota</taxon>
        <taxon>Gammaproteobacteria</taxon>
        <taxon>Pseudomonadales</taxon>
        <taxon>Pseudomonadaceae</taxon>
        <taxon>Permianibacter</taxon>
    </lineage>
</organism>
<keyword evidence="4" id="KW-0804">Transcription</keyword>
<keyword evidence="6" id="KW-1133">Transmembrane helix</keyword>
<proteinExistence type="predicted"/>
<feature type="transmembrane region" description="Helical" evidence="6">
    <location>
        <begin position="296"/>
        <end position="315"/>
    </location>
</feature>
<keyword evidence="9" id="KW-1185">Reference proteome</keyword>
<feature type="transmembrane region" description="Helical" evidence="6">
    <location>
        <begin position="197"/>
        <end position="217"/>
    </location>
</feature>
<dbReference type="InterPro" id="IPR050204">
    <property type="entry name" value="AraC_XylS_family_regulators"/>
</dbReference>
<comment type="function">
    <text evidence="5">Regulatory protein of the TOL plasmid xyl operons. XylS activates the xylXYZLTEGFJQKIH operon required for the degradation of toluene, m-xylene and p-xylene.</text>
</comment>
<evidence type="ECO:0000256" key="3">
    <source>
        <dbReference type="ARBA" id="ARBA00023159"/>
    </source>
</evidence>
<protein>
    <submittedName>
        <fullName evidence="8">AraC-like DNA-binding protein</fullName>
    </submittedName>
</protein>
<feature type="transmembrane region" description="Helical" evidence="6">
    <location>
        <begin position="74"/>
        <end position="97"/>
    </location>
</feature>
<feature type="transmembrane region" description="Helical" evidence="6">
    <location>
        <begin position="229"/>
        <end position="251"/>
    </location>
</feature>
<dbReference type="Pfam" id="PF12833">
    <property type="entry name" value="HTH_18"/>
    <property type="match status" value="1"/>
</dbReference>
<dbReference type="Proteomes" id="UP000295375">
    <property type="component" value="Unassembled WGS sequence"/>
</dbReference>
<evidence type="ECO:0000313" key="9">
    <source>
        <dbReference type="Proteomes" id="UP000295375"/>
    </source>
</evidence>
<evidence type="ECO:0000256" key="5">
    <source>
        <dbReference type="ARBA" id="ARBA00037345"/>
    </source>
</evidence>
<accession>A0A4R6UQZ9</accession>
<feature type="domain" description="HTH araC/xylS-type" evidence="7">
    <location>
        <begin position="350"/>
        <end position="448"/>
    </location>
</feature>
<feature type="transmembrane region" description="Helical" evidence="6">
    <location>
        <begin position="41"/>
        <end position="62"/>
    </location>
</feature>
<feature type="transmembrane region" description="Helical" evidence="6">
    <location>
        <begin position="103"/>
        <end position="124"/>
    </location>
</feature>
<evidence type="ECO:0000256" key="4">
    <source>
        <dbReference type="ARBA" id="ARBA00023163"/>
    </source>
</evidence>
<keyword evidence="6" id="KW-0812">Transmembrane</keyword>
<dbReference type="SUPFAM" id="SSF46689">
    <property type="entry name" value="Homeodomain-like"/>
    <property type="match status" value="1"/>
</dbReference>
<name>A0A4R6UQZ9_9GAMM</name>
<dbReference type="AlphaFoldDB" id="A0A4R6UQZ9"/>
<feature type="transmembrane region" description="Helical" evidence="6">
    <location>
        <begin position="167"/>
        <end position="185"/>
    </location>
</feature>
<dbReference type="PRINTS" id="PR00032">
    <property type="entry name" value="HTHARAC"/>
</dbReference>
<dbReference type="InterPro" id="IPR020449">
    <property type="entry name" value="Tscrpt_reg_AraC-type_HTH"/>
</dbReference>
<keyword evidence="3" id="KW-0010">Activator</keyword>
<dbReference type="InterPro" id="IPR009057">
    <property type="entry name" value="Homeodomain-like_sf"/>
</dbReference>
<evidence type="ECO:0000313" key="8">
    <source>
        <dbReference type="EMBL" id="TDQ49708.1"/>
    </source>
</evidence>